<sequence>MKKNVTIKDVALAANVSIATVSRVINQNSSVNPEIKQRVLDAISMLNYYPNSAARSLKTHNTRTIAYLVSNISDYFFTTVGKGIEDVIKKYDYNLMLCNNANSEEVELAYIKLLQEKKVDGIILNTTGKNNELIAEISKDLPIVLSNRQVNHPDFRGDFIDFDNISGIYELTSHLISLGHRKIGIINGAIYLSTFRERFEGFAKAMKTIGVIVDNDYIYNYNGDGFSTFIDGYDGANYLMNLEEKPTAIVMTNSELAFGALKYFKSNNIRIPEDVSIVSFGDIVNRDILYVQPTITYTNLMGIGNKIGELMIERIEKNNQIINREIRFTTQIDYGNSTRKI</sequence>
<keyword evidence="3" id="KW-0238">DNA-binding</keyword>
<evidence type="ECO:0000256" key="1">
    <source>
        <dbReference type="ARBA" id="ARBA00022491"/>
    </source>
</evidence>
<dbReference type="Gene3D" id="1.10.260.40">
    <property type="entry name" value="lambda repressor-like DNA-binding domains"/>
    <property type="match status" value="1"/>
</dbReference>
<keyword evidence="1" id="KW-0678">Repressor</keyword>
<organism evidence="6 7">
    <name type="scientific">Perspicuibacillus lycopersici</name>
    <dbReference type="NCBI Taxonomy" id="1325689"/>
    <lineage>
        <taxon>Bacteria</taxon>
        <taxon>Bacillati</taxon>
        <taxon>Bacillota</taxon>
        <taxon>Bacilli</taxon>
        <taxon>Bacillales</taxon>
        <taxon>Bacillaceae</taxon>
        <taxon>Perspicuibacillus</taxon>
    </lineage>
</organism>
<accession>A0AAE3LRP5</accession>
<evidence type="ECO:0000256" key="3">
    <source>
        <dbReference type="ARBA" id="ARBA00023125"/>
    </source>
</evidence>
<dbReference type="PRINTS" id="PR00036">
    <property type="entry name" value="HTHLACI"/>
</dbReference>
<feature type="domain" description="HTH lacI-type" evidence="5">
    <location>
        <begin position="5"/>
        <end position="59"/>
    </location>
</feature>
<dbReference type="GO" id="GO:0003700">
    <property type="term" value="F:DNA-binding transcription factor activity"/>
    <property type="evidence" value="ECO:0007669"/>
    <property type="project" value="TreeGrafter"/>
</dbReference>
<proteinExistence type="predicted"/>
<comment type="caution">
    <text evidence="6">The sequence shown here is derived from an EMBL/GenBank/DDBJ whole genome shotgun (WGS) entry which is preliminary data.</text>
</comment>
<evidence type="ECO:0000256" key="2">
    <source>
        <dbReference type="ARBA" id="ARBA00023015"/>
    </source>
</evidence>
<dbReference type="CDD" id="cd01392">
    <property type="entry name" value="HTH_LacI"/>
    <property type="match status" value="1"/>
</dbReference>
<dbReference type="GO" id="GO:0000976">
    <property type="term" value="F:transcription cis-regulatory region binding"/>
    <property type="evidence" value="ECO:0007669"/>
    <property type="project" value="TreeGrafter"/>
</dbReference>
<dbReference type="PROSITE" id="PS00356">
    <property type="entry name" value="HTH_LACI_1"/>
    <property type="match status" value="1"/>
</dbReference>
<dbReference type="PROSITE" id="PS50932">
    <property type="entry name" value="HTH_LACI_2"/>
    <property type="match status" value="1"/>
</dbReference>
<evidence type="ECO:0000313" key="7">
    <source>
        <dbReference type="Proteomes" id="UP001209318"/>
    </source>
</evidence>
<gene>
    <name evidence="6" type="ORF">OEV98_15195</name>
</gene>
<evidence type="ECO:0000256" key="4">
    <source>
        <dbReference type="ARBA" id="ARBA00023163"/>
    </source>
</evidence>
<evidence type="ECO:0000259" key="5">
    <source>
        <dbReference type="PROSITE" id="PS50932"/>
    </source>
</evidence>
<name>A0AAE3LRP5_9BACI</name>
<dbReference type="PANTHER" id="PTHR30146">
    <property type="entry name" value="LACI-RELATED TRANSCRIPTIONAL REPRESSOR"/>
    <property type="match status" value="1"/>
</dbReference>
<dbReference type="Pfam" id="PF00356">
    <property type="entry name" value="LacI"/>
    <property type="match status" value="1"/>
</dbReference>
<keyword evidence="2" id="KW-0805">Transcription regulation</keyword>
<dbReference type="InterPro" id="IPR010982">
    <property type="entry name" value="Lambda_DNA-bd_dom_sf"/>
</dbReference>
<keyword evidence="4" id="KW-0804">Transcription</keyword>
<protein>
    <submittedName>
        <fullName evidence="6">LacI family transcriptional regulator</fullName>
    </submittedName>
</protein>
<dbReference type="AlphaFoldDB" id="A0AAE3LRP5"/>
<dbReference type="Proteomes" id="UP001209318">
    <property type="component" value="Unassembled WGS sequence"/>
</dbReference>
<dbReference type="RefSeq" id="WP_263074210.1">
    <property type="nucleotide sequence ID" value="NZ_JAOUSF010000005.1"/>
</dbReference>
<dbReference type="InterPro" id="IPR001761">
    <property type="entry name" value="Peripla_BP/Lac1_sug-bd_dom"/>
</dbReference>
<dbReference type="EMBL" id="JAOUSF010000005">
    <property type="protein sequence ID" value="MCU9614889.1"/>
    <property type="molecule type" value="Genomic_DNA"/>
</dbReference>
<dbReference type="SMART" id="SM00354">
    <property type="entry name" value="HTH_LACI"/>
    <property type="match status" value="1"/>
</dbReference>
<evidence type="ECO:0000313" key="6">
    <source>
        <dbReference type="EMBL" id="MCU9614889.1"/>
    </source>
</evidence>
<dbReference type="Pfam" id="PF00532">
    <property type="entry name" value="Peripla_BP_1"/>
    <property type="match status" value="1"/>
</dbReference>
<dbReference type="InterPro" id="IPR000843">
    <property type="entry name" value="HTH_LacI"/>
</dbReference>
<keyword evidence="7" id="KW-1185">Reference proteome</keyword>
<dbReference type="SUPFAM" id="SSF47413">
    <property type="entry name" value="lambda repressor-like DNA-binding domains"/>
    <property type="match status" value="1"/>
</dbReference>
<reference evidence="6" key="1">
    <citation type="submission" date="2022-10" db="EMBL/GenBank/DDBJ databases">
        <title>Description of Fervidibacillus gen. nov. in the family Fervidibacillaceae fam. nov. with two species, Fervidibacillus albus sp. nov., and Fervidibacillus halotolerans sp. nov., isolated from tidal flat sediments.</title>
        <authorList>
            <person name="Kwon K.K."/>
            <person name="Yang S.-H."/>
        </authorList>
    </citation>
    <scope>NUCLEOTIDE SEQUENCE</scope>
    <source>
        <strain evidence="6">JCM 19140</strain>
    </source>
</reference>
<dbReference type="SUPFAM" id="SSF53822">
    <property type="entry name" value="Periplasmic binding protein-like I"/>
    <property type="match status" value="1"/>
</dbReference>
<dbReference type="Gene3D" id="3.40.50.2300">
    <property type="match status" value="2"/>
</dbReference>
<dbReference type="CDD" id="cd06267">
    <property type="entry name" value="PBP1_LacI_sugar_binding-like"/>
    <property type="match status" value="1"/>
</dbReference>
<dbReference type="PANTHER" id="PTHR30146:SF148">
    <property type="entry name" value="HTH-TYPE TRANSCRIPTIONAL REPRESSOR PURR-RELATED"/>
    <property type="match status" value="1"/>
</dbReference>
<dbReference type="InterPro" id="IPR028082">
    <property type="entry name" value="Peripla_BP_I"/>
</dbReference>